<evidence type="ECO:0000313" key="1">
    <source>
        <dbReference type="EMBL" id="VUZ56129.1"/>
    </source>
</evidence>
<dbReference type="SUPFAM" id="SSF48403">
    <property type="entry name" value="Ankyrin repeat"/>
    <property type="match status" value="1"/>
</dbReference>
<dbReference type="Proteomes" id="UP000321570">
    <property type="component" value="Unassembled WGS sequence"/>
</dbReference>
<reference evidence="1 2" key="1">
    <citation type="submission" date="2019-07" db="EMBL/GenBank/DDBJ databases">
        <authorList>
            <person name="Jastrzebski P J."/>
            <person name="Paukszto L."/>
            <person name="Jastrzebski P J."/>
        </authorList>
    </citation>
    <scope>NUCLEOTIDE SEQUENCE [LARGE SCALE GENOMIC DNA]</scope>
    <source>
        <strain evidence="1 2">WMS-il1</strain>
    </source>
</reference>
<organism evidence="1 2">
    <name type="scientific">Hymenolepis diminuta</name>
    <name type="common">Rat tapeworm</name>
    <dbReference type="NCBI Taxonomy" id="6216"/>
    <lineage>
        <taxon>Eukaryota</taxon>
        <taxon>Metazoa</taxon>
        <taxon>Spiralia</taxon>
        <taxon>Lophotrochozoa</taxon>
        <taxon>Platyhelminthes</taxon>
        <taxon>Cestoda</taxon>
        <taxon>Eucestoda</taxon>
        <taxon>Cyclophyllidea</taxon>
        <taxon>Hymenolepididae</taxon>
        <taxon>Hymenolepis</taxon>
    </lineage>
</organism>
<sequence length="166" mass="18297">MKNRRRFRGLRCLHKKKGSGNKEDVRGASVPPIVICQTHDFPSQVEEQTSQNVAFYCPNAGNENVVKQNESNVALYITSGNGFTKTVEYLLSHGADAFFYNQDENRFPIDNAILSGNSETVALLASFGPIMQFEIPSNHLNAEMSFALLALGAKVNVTGSMHSKSR</sequence>
<accession>A0A564Z9W1</accession>
<evidence type="ECO:0000313" key="2">
    <source>
        <dbReference type="Proteomes" id="UP000321570"/>
    </source>
</evidence>
<dbReference type="Gene3D" id="1.25.40.20">
    <property type="entry name" value="Ankyrin repeat-containing domain"/>
    <property type="match status" value="1"/>
</dbReference>
<dbReference type="AlphaFoldDB" id="A0A564Z9W1"/>
<dbReference type="EMBL" id="CABIJS010000698">
    <property type="protein sequence ID" value="VUZ56129.1"/>
    <property type="molecule type" value="Genomic_DNA"/>
</dbReference>
<name>A0A564Z9W1_HYMDI</name>
<keyword evidence="2" id="KW-1185">Reference proteome</keyword>
<protein>
    <submittedName>
        <fullName evidence="1">Uncharacterized protein</fullName>
    </submittedName>
</protein>
<gene>
    <name evidence="1" type="ORF">WMSIL1_LOCUS13820</name>
</gene>
<proteinExistence type="predicted"/>
<dbReference type="InterPro" id="IPR036770">
    <property type="entry name" value="Ankyrin_rpt-contain_sf"/>
</dbReference>